<gene>
    <name evidence="11" type="primary">gspI</name>
    <name evidence="11" type="ORF">ACFQNJ_09805</name>
</gene>
<evidence type="ECO:0000256" key="3">
    <source>
        <dbReference type="ARBA" id="ARBA00022475"/>
    </source>
</evidence>
<dbReference type="InterPro" id="IPR003413">
    <property type="entry name" value="T2SS_GspI_C"/>
</dbReference>
<keyword evidence="8" id="KW-0472">Membrane</keyword>
<comment type="similarity">
    <text evidence="2 9">Belongs to the GSP I family.</text>
</comment>
<evidence type="ECO:0000313" key="12">
    <source>
        <dbReference type="Proteomes" id="UP001596495"/>
    </source>
</evidence>
<dbReference type="NCBIfam" id="TIGR01707">
    <property type="entry name" value="gspI"/>
    <property type="match status" value="1"/>
</dbReference>
<accession>A0ABW2R9Q1</accession>
<evidence type="ECO:0000256" key="1">
    <source>
        <dbReference type="ARBA" id="ARBA00004377"/>
    </source>
</evidence>
<comment type="function">
    <text evidence="9">Component of the type II secretion system required for the energy-dependent secretion of extracellular factors such as proteases and toxins from the periplasm.</text>
</comment>
<dbReference type="PANTHER" id="PTHR38779:SF2">
    <property type="entry name" value="TYPE II SECRETION SYSTEM PROTEIN I-RELATED"/>
    <property type="match status" value="1"/>
</dbReference>
<evidence type="ECO:0000256" key="7">
    <source>
        <dbReference type="ARBA" id="ARBA00022989"/>
    </source>
</evidence>
<keyword evidence="4 9" id="KW-0488">Methylation</keyword>
<keyword evidence="5 9" id="KW-0997">Cell inner membrane</keyword>
<evidence type="ECO:0000259" key="10">
    <source>
        <dbReference type="Pfam" id="PF02501"/>
    </source>
</evidence>
<dbReference type="Proteomes" id="UP001596495">
    <property type="component" value="Unassembled WGS sequence"/>
</dbReference>
<feature type="domain" description="Type II secretion system protein GspI C-terminal" evidence="10">
    <location>
        <begin position="49"/>
        <end position="121"/>
    </location>
</feature>
<evidence type="ECO:0000256" key="9">
    <source>
        <dbReference type="RuleBase" id="RU368030"/>
    </source>
</evidence>
<comment type="PTM">
    <text evidence="9">Cleaved by prepilin peptidase.</text>
</comment>
<comment type="subcellular location">
    <subcellularLocation>
        <location evidence="1 9">Cell inner membrane</location>
        <topology evidence="1 9">Single-pass membrane protein</topology>
    </subcellularLocation>
</comment>
<dbReference type="InterPro" id="IPR012902">
    <property type="entry name" value="N_methyl_site"/>
</dbReference>
<evidence type="ECO:0000313" key="11">
    <source>
        <dbReference type="EMBL" id="MFC7434806.1"/>
    </source>
</evidence>
<proteinExistence type="inferred from homology"/>
<dbReference type="SUPFAM" id="SSF54523">
    <property type="entry name" value="Pili subunits"/>
    <property type="match status" value="1"/>
</dbReference>
<evidence type="ECO:0000256" key="6">
    <source>
        <dbReference type="ARBA" id="ARBA00022692"/>
    </source>
</evidence>
<dbReference type="Gene3D" id="3.30.1300.30">
    <property type="entry name" value="GSPII I/J protein-like"/>
    <property type="match status" value="1"/>
</dbReference>
<evidence type="ECO:0000256" key="2">
    <source>
        <dbReference type="ARBA" id="ARBA00008358"/>
    </source>
</evidence>
<dbReference type="InterPro" id="IPR045584">
    <property type="entry name" value="Pilin-like"/>
</dbReference>
<evidence type="ECO:0000256" key="4">
    <source>
        <dbReference type="ARBA" id="ARBA00022481"/>
    </source>
</evidence>
<dbReference type="InterPro" id="IPR010052">
    <property type="entry name" value="T2SS_protein-GspI"/>
</dbReference>
<keyword evidence="3" id="KW-1003">Cell membrane</keyword>
<reference evidence="12" key="1">
    <citation type="journal article" date="2019" name="Int. J. Syst. Evol. Microbiol.">
        <title>The Global Catalogue of Microorganisms (GCM) 10K type strain sequencing project: providing services to taxonomists for standard genome sequencing and annotation.</title>
        <authorList>
            <consortium name="The Broad Institute Genomics Platform"/>
            <consortium name="The Broad Institute Genome Sequencing Center for Infectious Disease"/>
            <person name="Wu L."/>
            <person name="Ma J."/>
        </authorList>
    </citation>
    <scope>NUCLEOTIDE SEQUENCE [LARGE SCALE GENOMIC DNA]</scope>
    <source>
        <strain evidence="12">CCUG 54518</strain>
    </source>
</reference>
<dbReference type="Pfam" id="PF02501">
    <property type="entry name" value="T2SSI"/>
    <property type="match status" value="1"/>
</dbReference>
<dbReference type="RefSeq" id="WP_382256577.1">
    <property type="nucleotide sequence ID" value="NZ_JBHTBX010000005.1"/>
</dbReference>
<dbReference type="PROSITE" id="PS00409">
    <property type="entry name" value="PROKAR_NTER_METHYL"/>
    <property type="match status" value="1"/>
</dbReference>
<dbReference type="NCBIfam" id="TIGR02532">
    <property type="entry name" value="IV_pilin_GFxxxE"/>
    <property type="match status" value="1"/>
</dbReference>
<keyword evidence="7" id="KW-1133">Transmembrane helix</keyword>
<comment type="caution">
    <text evidence="11">The sequence shown here is derived from an EMBL/GenBank/DDBJ whole genome shotgun (WGS) entry which is preliminary data.</text>
</comment>
<keyword evidence="12" id="KW-1185">Reference proteome</keyword>
<name>A0ABW2R9Q1_9BURK</name>
<dbReference type="PANTHER" id="PTHR38779">
    <property type="entry name" value="TYPE II SECRETION SYSTEM PROTEIN I-RELATED"/>
    <property type="match status" value="1"/>
</dbReference>
<organism evidence="11 12">
    <name type="scientific">Hydrogenophaga bisanensis</name>
    <dbReference type="NCBI Taxonomy" id="439611"/>
    <lineage>
        <taxon>Bacteria</taxon>
        <taxon>Pseudomonadati</taxon>
        <taxon>Pseudomonadota</taxon>
        <taxon>Betaproteobacteria</taxon>
        <taxon>Burkholderiales</taxon>
        <taxon>Comamonadaceae</taxon>
        <taxon>Hydrogenophaga</taxon>
    </lineage>
</organism>
<evidence type="ECO:0000256" key="8">
    <source>
        <dbReference type="ARBA" id="ARBA00023136"/>
    </source>
</evidence>
<keyword evidence="6" id="KW-0812">Transmembrane</keyword>
<protein>
    <recommendedName>
        <fullName evidence="9">Type II secretion system protein I</fullName>
        <shortName evidence="9">T2SS minor pseudopilin I</shortName>
    </recommendedName>
</protein>
<comment type="subunit">
    <text evidence="9">Type II secretion is composed of four main components: the outer membrane complex, the inner membrane complex, the cytoplasmic secretion ATPase and the periplasm-spanning pseudopilus.</text>
</comment>
<dbReference type="Pfam" id="PF07963">
    <property type="entry name" value="N_methyl"/>
    <property type="match status" value="1"/>
</dbReference>
<sequence length="125" mass="13255">MPARQASRRPRGFTLIEILVALSIVAVALTAGVQASGALMRGTERQGEVWLAQICAENALGALRLQRQLPATGESSSPCEQGGRQFAVTVSVQPTPNPNFRRIDARVASGDGRQVVSVATVQGRF</sequence>
<evidence type="ECO:0000256" key="5">
    <source>
        <dbReference type="ARBA" id="ARBA00022519"/>
    </source>
</evidence>
<dbReference type="EMBL" id="JBHTBX010000005">
    <property type="protein sequence ID" value="MFC7434806.1"/>
    <property type="molecule type" value="Genomic_DNA"/>
</dbReference>